<proteinExistence type="predicted"/>
<protein>
    <recommendedName>
        <fullName evidence="4">YcxB-like protein domain-containing protein</fullName>
    </recommendedName>
</protein>
<dbReference type="EMBL" id="DYXE01000076">
    <property type="protein sequence ID" value="HJH50289.1"/>
    <property type="molecule type" value="Genomic_DNA"/>
</dbReference>
<evidence type="ECO:0000313" key="2">
    <source>
        <dbReference type="EMBL" id="HJH50289.1"/>
    </source>
</evidence>
<feature type="transmembrane region" description="Helical" evidence="1">
    <location>
        <begin position="60"/>
        <end position="82"/>
    </location>
</feature>
<dbReference type="Proteomes" id="UP000813420">
    <property type="component" value="Unassembled WGS sequence"/>
</dbReference>
<dbReference type="AlphaFoldDB" id="A0A9D2VYH6"/>
<gene>
    <name evidence="2" type="ORF">K8V39_08500</name>
</gene>
<evidence type="ECO:0000313" key="3">
    <source>
        <dbReference type="Proteomes" id="UP000813420"/>
    </source>
</evidence>
<reference evidence="2" key="1">
    <citation type="journal article" date="2021" name="PeerJ">
        <title>Extensive microbial diversity within the chicken gut microbiome revealed by metagenomics and culture.</title>
        <authorList>
            <person name="Gilroy R."/>
            <person name="Ravi A."/>
            <person name="Getino M."/>
            <person name="Pursley I."/>
            <person name="Horton D.L."/>
            <person name="Alikhan N.F."/>
            <person name="Baker D."/>
            <person name="Gharbi K."/>
            <person name="Hall N."/>
            <person name="Watson M."/>
            <person name="Adriaenssens E.M."/>
            <person name="Foster-Nyarko E."/>
            <person name="Jarju S."/>
            <person name="Secka A."/>
            <person name="Antonio M."/>
            <person name="Oren A."/>
            <person name="Chaudhuri R.R."/>
            <person name="La Ragione R."/>
            <person name="Hildebrand F."/>
            <person name="Pallen M.J."/>
        </authorList>
    </citation>
    <scope>NUCLEOTIDE SEQUENCE</scope>
    <source>
        <strain evidence="2">USAMLcec4-12693</strain>
    </source>
</reference>
<keyword evidence="1" id="KW-0812">Transmembrane</keyword>
<organism evidence="2 3">
    <name type="scientific">Merdimonas faecis</name>
    <dbReference type="NCBI Taxonomy" id="1653435"/>
    <lineage>
        <taxon>Bacteria</taxon>
        <taxon>Bacillati</taxon>
        <taxon>Bacillota</taxon>
        <taxon>Clostridia</taxon>
        <taxon>Lachnospirales</taxon>
        <taxon>Lachnospiraceae</taxon>
        <taxon>Merdimonas</taxon>
    </lineage>
</organism>
<name>A0A9D2VYH6_9FIRM</name>
<comment type="caution">
    <text evidence="2">The sequence shown here is derived from an EMBL/GenBank/DDBJ whole genome shotgun (WGS) entry which is preliminary data.</text>
</comment>
<sequence>MEPIYHFEYTETEKTFQDMYLMFYQSRSGYGYKLTIFFMGLLILFMQVSPDPSIVTPKYIIQVAVIWALAFLLGFLGNKYIYAGFNRKNAVKSGAEAYAQRVEKRGTELHVSIDCYEEEFVVSFQEKQEQHTYHEVTRLMETSTMFGTVVGGVRGQKKMVSFPKDALKEADIDDFRRFMTGKCTNVAGGFKELKV</sequence>
<accession>A0A9D2VYH6</accession>
<feature type="transmembrane region" description="Helical" evidence="1">
    <location>
        <begin position="30"/>
        <end position="48"/>
    </location>
</feature>
<keyword evidence="1" id="KW-0472">Membrane</keyword>
<evidence type="ECO:0000256" key="1">
    <source>
        <dbReference type="SAM" id="Phobius"/>
    </source>
</evidence>
<evidence type="ECO:0008006" key="4">
    <source>
        <dbReference type="Google" id="ProtNLM"/>
    </source>
</evidence>
<keyword evidence="1" id="KW-1133">Transmembrane helix</keyword>
<reference evidence="2" key="2">
    <citation type="submission" date="2021-09" db="EMBL/GenBank/DDBJ databases">
        <authorList>
            <person name="Gilroy R."/>
        </authorList>
    </citation>
    <scope>NUCLEOTIDE SEQUENCE</scope>
    <source>
        <strain evidence="2">USAMLcec4-12693</strain>
    </source>
</reference>
<dbReference type="RefSeq" id="WP_277272279.1">
    <property type="nucleotide sequence ID" value="NZ_DYXE01000076.1"/>
</dbReference>